<keyword evidence="2 5" id="KW-0863">Zinc-finger</keyword>
<dbReference type="InterPro" id="IPR057444">
    <property type="entry name" value="Znf-CCCH_AtC3H23-like"/>
</dbReference>
<keyword evidence="1 5" id="KW-0479">Metal-binding</keyword>
<keyword evidence="4" id="KW-0238">DNA-binding</keyword>
<dbReference type="InterPro" id="IPR000571">
    <property type="entry name" value="Znf_CCCH"/>
</dbReference>
<dbReference type="GO" id="GO:0003677">
    <property type="term" value="F:DNA binding"/>
    <property type="evidence" value="ECO:0007669"/>
    <property type="project" value="UniProtKB-KW"/>
</dbReference>
<evidence type="ECO:0000256" key="1">
    <source>
        <dbReference type="ARBA" id="ARBA00022723"/>
    </source>
</evidence>
<dbReference type="Pfam" id="PF25512">
    <property type="entry name" value="zf-CCCH_AtC3H23"/>
    <property type="match status" value="1"/>
</dbReference>
<dbReference type="InterPro" id="IPR036855">
    <property type="entry name" value="Znf_CCCH_sf"/>
</dbReference>
<dbReference type="Gene3D" id="3.30.1370.210">
    <property type="match status" value="1"/>
</dbReference>
<comment type="caution">
    <text evidence="8">The sequence shown here is derived from an EMBL/GenBank/DDBJ whole genome shotgun (WGS) entry which is preliminary data.</text>
</comment>
<evidence type="ECO:0000313" key="9">
    <source>
        <dbReference type="Proteomes" id="UP001345219"/>
    </source>
</evidence>
<sequence>MKAQKRRQWPVILESRWKRLLREDSAHSSLEVDISYEELQLVEENETLASIRANDSSPDNHLILAYRKKKSHSRSVISRYGVAKQLAIRSTRSPSHDWTDCPFAHLGEKARRRDPRRFVYWSTVCSEYRRGSCSRGDNCEFAHGVFECWLHPSRQERRQVPELRWTSADSGCTSCLFYSQPSAVNSSPTSTLKGLSDHLSSPPISPSGSLSPPLSPMNKHRFSLYTLGSVLLEGSLTIYGKNELTKKRFMGQIRIFFQRRRFPAVGGSDLTEFKENEG</sequence>
<dbReference type="PROSITE" id="PS50103">
    <property type="entry name" value="ZF_C3H1"/>
    <property type="match status" value="1"/>
</dbReference>
<reference evidence="8 9" key="1">
    <citation type="journal article" date="2023" name="Hortic Res">
        <title>Pangenome of water caltrop reveals structural variations and asymmetric subgenome divergence after allopolyploidization.</title>
        <authorList>
            <person name="Zhang X."/>
            <person name="Chen Y."/>
            <person name="Wang L."/>
            <person name="Yuan Y."/>
            <person name="Fang M."/>
            <person name="Shi L."/>
            <person name="Lu R."/>
            <person name="Comes H.P."/>
            <person name="Ma Y."/>
            <person name="Chen Y."/>
            <person name="Huang G."/>
            <person name="Zhou Y."/>
            <person name="Zheng Z."/>
            <person name="Qiu Y."/>
        </authorList>
    </citation>
    <scope>NUCLEOTIDE SEQUENCE [LARGE SCALE GENOMIC DNA]</scope>
    <source>
        <tissue evidence="8">Roots</tissue>
    </source>
</reference>
<evidence type="ECO:0000256" key="4">
    <source>
        <dbReference type="ARBA" id="ARBA00023125"/>
    </source>
</evidence>
<dbReference type="Proteomes" id="UP001345219">
    <property type="component" value="Chromosome 9"/>
</dbReference>
<dbReference type="Pfam" id="PF00642">
    <property type="entry name" value="zf-CCCH"/>
    <property type="match status" value="1"/>
</dbReference>
<organism evidence="8 9">
    <name type="scientific">Trapa incisa</name>
    <dbReference type="NCBI Taxonomy" id="236973"/>
    <lineage>
        <taxon>Eukaryota</taxon>
        <taxon>Viridiplantae</taxon>
        <taxon>Streptophyta</taxon>
        <taxon>Embryophyta</taxon>
        <taxon>Tracheophyta</taxon>
        <taxon>Spermatophyta</taxon>
        <taxon>Magnoliopsida</taxon>
        <taxon>eudicotyledons</taxon>
        <taxon>Gunneridae</taxon>
        <taxon>Pentapetalae</taxon>
        <taxon>rosids</taxon>
        <taxon>malvids</taxon>
        <taxon>Myrtales</taxon>
        <taxon>Lythraceae</taxon>
        <taxon>Trapa</taxon>
    </lineage>
</organism>
<dbReference type="SUPFAM" id="SSF90229">
    <property type="entry name" value="CCCH zinc finger"/>
    <property type="match status" value="1"/>
</dbReference>
<feature type="zinc finger region" description="C3H1-type" evidence="5">
    <location>
        <begin position="124"/>
        <end position="146"/>
    </location>
</feature>
<dbReference type="PANTHER" id="PTHR14493:SF90">
    <property type="entry name" value="ZINC FINGER CCCH DOMAIN-CONTAINING PROTEIN 2"/>
    <property type="match status" value="1"/>
</dbReference>
<protein>
    <recommendedName>
        <fullName evidence="7">C3H1-type domain-containing protein</fullName>
    </recommendedName>
</protein>
<proteinExistence type="predicted"/>
<evidence type="ECO:0000256" key="5">
    <source>
        <dbReference type="PROSITE-ProRule" id="PRU00723"/>
    </source>
</evidence>
<evidence type="ECO:0000256" key="3">
    <source>
        <dbReference type="ARBA" id="ARBA00022833"/>
    </source>
</evidence>
<feature type="region of interest" description="Disordered" evidence="6">
    <location>
        <begin position="182"/>
        <end position="213"/>
    </location>
</feature>
<feature type="domain" description="C3H1-type" evidence="7">
    <location>
        <begin position="124"/>
        <end position="146"/>
    </location>
</feature>
<name>A0AAN7GVL2_9MYRT</name>
<keyword evidence="9" id="KW-1185">Reference proteome</keyword>
<evidence type="ECO:0000256" key="2">
    <source>
        <dbReference type="ARBA" id="ARBA00022771"/>
    </source>
</evidence>
<accession>A0AAN7GVL2</accession>
<dbReference type="SMART" id="SM00356">
    <property type="entry name" value="ZnF_C3H1"/>
    <property type="match status" value="1"/>
</dbReference>
<dbReference type="PANTHER" id="PTHR14493">
    <property type="entry name" value="UNKEMPT FAMILY MEMBER"/>
    <property type="match status" value="1"/>
</dbReference>
<evidence type="ECO:0000313" key="8">
    <source>
        <dbReference type="EMBL" id="KAK4743637.1"/>
    </source>
</evidence>
<evidence type="ECO:0000259" key="7">
    <source>
        <dbReference type="PROSITE" id="PS50103"/>
    </source>
</evidence>
<gene>
    <name evidence="8" type="ORF">SAY87_009949</name>
</gene>
<dbReference type="EMBL" id="JAXIOK010000022">
    <property type="protein sequence ID" value="KAK4743637.1"/>
    <property type="molecule type" value="Genomic_DNA"/>
</dbReference>
<dbReference type="AlphaFoldDB" id="A0AAN7GVL2"/>
<dbReference type="InterPro" id="IPR045234">
    <property type="entry name" value="Unkempt-like"/>
</dbReference>
<feature type="compositionally biased region" description="Low complexity" evidence="6">
    <location>
        <begin position="199"/>
        <end position="212"/>
    </location>
</feature>
<dbReference type="GO" id="GO:0008270">
    <property type="term" value="F:zinc ion binding"/>
    <property type="evidence" value="ECO:0007669"/>
    <property type="project" value="UniProtKB-KW"/>
</dbReference>
<keyword evidence="3 5" id="KW-0862">Zinc</keyword>
<evidence type="ECO:0000256" key="6">
    <source>
        <dbReference type="SAM" id="MobiDB-lite"/>
    </source>
</evidence>
<feature type="compositionally biased region" description="Polar residues" evidence="6">
    <location>
        <begin position="182"/>
        <end position="193"/>
    </location>
</feature>